<dbReference type="Pfam" id="PF13456">
    <property type="entry name" value="RVT_3"/>
    <property type="match status" value="1"/>
</dbReference>
<proteinExistence type="predicted"/>
<evidence type="ECO:0000259" key="1">
    <source>
        <dbReference type="PROSITE" id="PS50879"/>
    </source>
</evidence>
<dbReference type="Proteomes" id="UP000233551">
    <property type="component" value="Unassembled WGS sequence"/>
</dbReference>
<gene>
    <name evidence="2" type="ORF">CRG98_033994</name>
</gene>
<reference evidence="2 3" key="1">
    <citation type="submission" date="2017-11" db="EMBL/GenBank/DDBJ databases">
        <title>De-novo sequencing of pomegranate (Punica granatum L.) genome.</title>
        <authorList>
            <person name="Akparov Z."/>
            <person name="Amiraslanov A."/>
            <person name="Hajiyeva S."/>
            <person name="Abbasov M."/>
            <person name="Kaur K."/>
            <person name="Hamwieh A."/>
            <person name="Solovyev V."/>
            <person name="Salamov A."/>
            <person name="Braich B."/>
            <person name="Kosarev P."/>
            <person name="Mahmoud A."/>
            <person name="Hajiyev E."/>
            <person name="Babayeva S."/>
            <person name="Izzatullayeva V."/>
            <person name="Mammadov A."/>
            <person name="Mammadov A."/>
            <person name="Sharifova S."/>
            <person name="Ojaghi J."/>
            <person name="Eynullazada K."/>
            <person name="Bayramov B."/>
            <person name="Abdulazimova A."/>
            <person name="Shahmuradov I."/>
        </authorList>
    </citation>
    <scope>NUCLEOTIDE SEQUENCE [LARGE SCALE GENOMIC DNA]</scope>
    <source>
        <strain evidence="3">cv. AG2017</strain>
        <tissue evidence="2">Leaf</tissue>
    </source>
</reference>
<accession>A0A2I0INU8</accession>
<dbReference type="PROSITE" id="PS50879">
    <property type="entry name" value="RNASE_H_1"/>
    <property type="match status" value="1"/>
</dbReference>
<name>A0A2I0INU8_PUNGR</name>
<dbReference type="PANTHER" id="PTHR47723">
    <property type="entry name" value="OS05G0353850 PROTEIN"/>
    <property type="match status" value="1"/>
</dbReference>
<evidence type="ECO:0000313" key="3">
    <source>
        <dbReference type="Proteomes" id="UP000233551"/>
    </source>
</evidence>
<dbReference type="InterPro" id="IPR002156">
    <property type="entry name" value="RNaseH_domain"/>
</dbReference>
<keyword evidence="3" id="KW-1185">Reference proteome</keyword>
<protein>
    <recommendedName>
        <fullName evidence="1">RNase H type-1 domain-containing protein</fullName>
    </recommendedName>
</protein>
<sequence length="172" mass="18732">MPPPSTYFKLNTDGSSRGKVRQVEGGLSGTQMEAGSRAFFMNLGLTTSVVAELRALRQGLILALEMGIDRICVDIDARLVFDWIWGVSSSIGLLKELIDDCKTLSRRFLNIKPSHTFREANSCVDLLAKIGGDQLEVLVVFDHVTAFLGLSLFSDSTGVSGPRGITNLYVYG</sequence>
<dbReference type="GO" id="GO:0004523">
    <property type="term" value="F:RNA-DNA hybrid ribonuclease activity"/>
    <property type="evidence" value="ECO:0007669"/>
    <property type="project" value="InterPro"/>
</dbReference>
<dbReference type="GO" id="GO:0003676">
    <property type="term" value="F:nucleic acid binding"/>
    <property type="evidence" value="ECO:0007669"/>
    <property type="project" value="InterPro"/>
</dbReference>
<dbReference type="InterPro" id="IPR012337">
    <property type="entry name" value="RNaseH-like_sf"/>
</dbReference>
<dbReference type="EMBL" id="PGOL01002702">
    <property type="protein sequence ID" value="PKI45678.1"/>
    <property type="molecule type" value="Genomic_DNA"/>
</dbReference>
<feature type="domain" description="RNase H type-1" evidence="1">
    <location>
        <begin position="4"/>
        <end position="133"/>
    </location>
</feature>
<dbReference type="Gene3D" id="3.30.420.10">
    <property type="entry name" value="Ribonuclease H-like superfamily/Ribonuclease H"/>
    <property type="match status" value="1"/>
</dbReference>
<dbReference type="SUPFAM" id="SSF53098">
    <property type="entry name" value="Ribonuclease H-like"/>
    <property type="match status" value="1"/>
</dbReference>
<comment type="caution">
    <text evidence="2">The sequence shown here is derived from an EMBL/GenBank/DDBJ whole genome shotgun (WGS) entry which is preliminary data.</text>
</comment>
<dbReference type="AlphaFoldDB" id="A0A2I0INU8"/>
<evidence type="ECO:0000313" key="2">
    <source>
        <dbReference type="EMBL" id="PKI45678.1"/>
    </source>
</evidence>
<dbReference type="InterPro" id="IPR036397">
    <property type="entry name" value="RNaseH_sf"/>
</dbReference>
<dbReference type="InterPro" id="IPR053151">
    <property type="entry name" value="RNase_H-like"/>
</dbReference>
<dbReference type="InterPro" id="IPR044730">
    <property type="entry name" value="RNase_H-like_dom_plant"/>
</dbReference>
<dbReference type="PANTHER" id="PTHR47723:SF19">
    <property type="entry name" value="POLYNUCLEOTIDYL TRANSFERASE, RIBONUCLEASE H-LIKE SUPERFAMILY PROTEIN"/>
    <property type="match status" value="1"/>
</dbReference>
<organism evidence="2 3">
    <name type="scientific">Punica granatum</name>
    <name type="common">Pomegranate</name>
    <dbReference type="NCBI Taxonomy" id="22663"/>
    <lineage>
        <taxon>Eukaryota</taxon>
        <taxon>Viridiplantae</taxon>
        <taxon>Streptophyta</taxon>
        <taxon>Embryophyta</taxon>
        <taxon>Tracheophyta</taxon>
        <taxon>Spermatophyta</taxon>
        <taxon>Magnoliopsida</taxon>
        <taxon>eudicotyledons</taxon>
        <taxon>Gunneridae</taxon>
        <taxon>Pentapetalae</taxon>
        <taxon>rosids</taxon>
        <taxon>malvids</taxon>
        <taxon>Myrtales</taxon>
        <taxon>Lythraceae</taxon>
        <taxon>Punica</taxon>
    </lineage>
</organism>
<dbReference type="CDD" id="cd06222">
    <property type="entry name" value="RNase_H_like"/>
    <property type="match status" value="1"/>
</dbReference>